<reference evidence="1" key="2">
    <citation type="submission" date="2023-04" db="EMBL/GenBank/DDBJ databases">
        <authorList>
            <person name="Beletskiy A.V."/>
            <person name="Mardanov A.V."/>
            <person name="Ravin N.V."/>
        </authorList>
    </citation>
    <scope>NUCLEOTIDE SEQUENCE</scope>
    <source>
        <strain evidence="1">GKL-01</strain>
    </source>
</reference>
<dbReference type="Proteomes" id="UP001300672">
    <property type="component" value="Chromosome"/>
</dbReference>
<gene>
    <name evidence="1" type="ORF">QJT80_14335</name>
</gene>
<sequence length="48" mass="5399">MKTQMCISHLGSVPDALCNRLRAQSRLAHFRHLIDDLSRDTPYGVSTS</sequence>
<proteinExistence type="predicted"/>
<accession>A0AA95H5H5</accession>
<dbReference type="KEGG" id="tdu:QJT80_14335"/>
<dbReference type="AlphaFoldDB" id="A0AA95H5H5"/>
<name>A0AA95H5H5_9GAMM</name>
<reference evidence="1" key="1">
    <citation type="journal article" date="2023" name="Int. J. Mol. Sci.">
        <title>Metagenomics Revealed a New Genus 'Candidatus Thiocaldithrix dubininis' gen. nov., sp. nov. and a New Species 'Candidatus Thiothrix putei' sp. nov. in the Family Thiotrichaceae, Some Members of Which Have Traits of Both Na+- and H+-Motive Energetics.</title>
        <authorList>
            <person name="Ravin N.V."/>
            <person name="Muntyan M.S."/>
            <person name="Smolyakov D.D."/>
            <person name="Rudenko T.S."/>
            <person name="Beletsky A.V."/>
            <person name="Mardanov A.V."/>
            <person name="Grabovich M.Y."/>
        </authorList>
    </citation>
    <scope>NUCLEOTIDE SEQUENCE</scope>
    <source>
        <strain evidence="1">GKL-01</strain>
    </source>
</reference>
<organism evidence="1">
    <name type="scientific">Candidatus Thiocaldithrix dubininis</name>
    <dbReference type="NCBI Taxonomy" id="3080823"/>
    <lineage>
        <taxon>Bacteria</taxon>
        <taxon>Pseudomonadati</taxon>
        <taxon>Pseudomonadota</taxon>
        <taxon>Gammaproteobacteria</taxon>
        <taxon>Thiotrichales</taxon>
        <taxon>Thiotrichaceae</taxon>
        <taxon>Candidatus Thiocaldithrix</taxon>
    </lineage>
</organism>
<evidence type="ECO:0000313" key="1">
    <source>
        <dbReference type="EMBL" id="WGZ90650.1"/>
    </source>
</evidence>
<protein>
    <submittedName>
        <fullName evidence="1">Uncharacterized protein</fullName>
    </submittedName>
</protein>
<dbReference type="EMBL" id="CP124755">
    <property type="protein sequence ID" value="WGZ90650.1"/>
    <property type="molecule type" value="Genomic_DNA"/>
</dbReference>